<keyword evidence="1" id="KW-1133">Transmembrane helix</keyword>
<dbReference type="InterPro" id="IPR036938">
    <property type="entry name" value="PAP2/HPO_sf"/>
</dbReference>
<dbReference type="RefSeq" id="WP_125553786.1">
    <property type="nucleotide sequence ID" value="NZ_JBHSSL010000099.1"/>
</dbReference>
<dbReference type="EMBL" id="JBHSSL010000099">
    <property type="protein sequence ID" value="MFC6171193.1"/>
    <property type="molecule type" value="Genomic_DNA"/>
</dbReference>
<protein>
    <submittedName>
        <fullName evidence="3">Phosphatase PAP2 family protein</fullName>
    </submittedName>
</protein>
<dbReference type="SUPFAM" id="SSF48317">
    <property type="entry name" value="Acid phosphatase/Vanadium-dependent haloperoxidase"/>
    <property type="match status" value="1"/>
</dbReference>
<dbReference type="PANTHER" id="PTHR14969:SF13">
    <property type="entry name" value="AT30094P"/>
    <property type="match status" value="1"/>
</dbReference>
<dbReference type="PANTHER" id="PTHR14969">
    <property type="entry name" value="SPHINGOSINE-1-PHOSPHATE PHOSPHOHYDROLASE"/>
    <property type="match status" value="1"/>
</dbReference>
<dbReference type="Pfam" id="PF01569">
    <property type="entry name" value="PAP2"/>
    <property type="match status" value="1"/>
</dbReference>
<name>A0ABW1RHD2_9LACO</name>
<keyword evidence="1" id="KW-0812">Transmembrane</keyword>
<feature type="transmembrane region" description="Helical" evidence="1">
    <location>
        <begin position="136"/>
        <end position="154"/>
    </location>
</feature>
<feature type="transmembrane region" description="Helical" evidence="1">
    <location>
        <begin position="189"/>
        <end position="208"/>
    </location>
</feature>
<accession>A0ABW1RHD2</accession>
<comment type="caution">
    <text evidence="3">The sequence shown here is derived from an EMBL/GenBank/DDBJ whole genome shotgun (WGS) entry which is preliminary data.</text>
</comment>
<dbReference type="Gene3D" id="1.20.144.10">
    <property type="entry name" value="Phosphatidic acid phosphatase type 2/haloperoxidase"/>
    <property type="match status" value="2"/>
</dbReference>
<feature type="transmembrane region" description="Helical" evidence="1">
    <location>
        <begin position="12"/>
        <end position="29"/>
    </location>
</feature>
<reference evidence="4" key="1">
    <citation type="journal article" date="2019" name="Int. J. Syst. Evol. Microbiol.">
        <title>The Global Catalogue of Microorganisms (GCM) 10K type strain sequencing project: providing services to taxonomists for standard genome sequencing and annotation.</title>
        <authorList>
            <consortium name="The Broad Institute Genomics Platform"/>
            <consortium name="The Broad Institute Genome Sequencing Center for Infectious Disease"/>
            <person name="Wu L."/>
            <person name="Ma J."/>
        </authorList>
    </citation>
    <scope>NUCLEOTIDE SEQUENCE [LARGE SCALE GENOMIC DNA]</scope>
    <source>
        <strain evidence="4">CCM 8904</strain>
    </source>
</reference>
<feature type="domain" description="Phosphatidic acid phosphatase type 2/haloperoxidase" evidence="2">
    <location>
        <begin position="90"/>
        <end position="204"/>
    </location>
</feature>
<dbReference type="Proteomes" id="UP001596289">
    <property type="component" value="Unassembled WGS sequence"/>
</dbReference>
<keyword evidence="1" id="KW-0472">Membrane</keyword>
<dbReference type="CDD" id="cd03392">
    <property type="entry name" value="PAP2_like_2"/>
    <property type="match status" value="1"/>
</dbReference>
<evidence type="ECO:0000313" key="4">
    <source>
        <dbReference type="Proteomes" id="UP001596289"/>
    </source>
</evidence>
<organism evidence="3 4">
    <name type="scientific">Loigolactobacillus jiayinensis</name>
    <dbReference type="NCBI Taxonomy" id="2486016"/>
    <lineage>
        <taxon>Bacteria</taxon>
        <taxon>Bacillati</taxon>
        <taxon>Bacillota</taxon>
        <taxon>Bacilli</taxon>
        <taxon>Lactobacillales</taxon>
        <taxon>Lactobacillaceae</taxon>
        <taxon>Loigolactobacillus</taxon>
    </lineage>
</organism>
<dbReference type="SMART" id="SM00014">
    <property type="entry name" value="acidPPc"/>
    <property type="match status" value="1"/>
</dbReference>
<sequence length="227" mass="25653">MSTKLFRRRLLFRSLGAYIVFAFLTYLVWQQRPWLTQIDQQVNNWLTCLRTPWLDHIIIAITNFGNPGNSMLLTAVLLILLLSFQQRQLALFSLFNVALIGGLGNHLLKLLVMRPRPTAVAHLVHAGGTSFPSGHAAGSMAFFGALIVITYYLVAKHQQRQVLTSLWLLFILLIGLSRIYVGVHNTSDVLAGWAWGLGGLSLSWWLFIRSGLLPQKNYFSKPNQLPR</sequence>
<keyword evidence="4" id="KW-1185">Reference proteome</keyword>
<evidence type="ECO:0000259" key="2">
    <source>
        <dbReference type="SMART" id="SM00014"/>
    </source>
</evidence>
<gene>
    <name evidence="3" type="ORF">ACFQGP_11585</name>
</gene>
<proteinExistence type="predicted"/>
<feature type="transmembrane region" description="Helical" evidence="1">
    <location>
        <begin position="89"/>
        <end position="108"/>
    </location>
</feature>
<feature type="transmembrane region" description="Helical" evidence="1">
    <location>
        <begin position="166"/>
        <end position="183"/>
    </location>
</feature>
<dbReference type="InterPro" id="IPR000326">
    <property type="entry name" value="PAP2/HPO"/>
</dbReference>
<evidence type="ECO:0000256" key="1">
    <source>
        <dbReference type="SAM" id="Phobius"/>
    </source>
</evidence>
<evidence type="ECO:0000313" key="3">
    <source>
        <dbReference type="EMBL" id="MFC6171193.1"/>
    </source>
</evidence>
<feature type="transmembrane region" description="Helical" evidence="1">
    <location>
        <begin position="57"/>
        <end position="82"/>
    </location>
</feature>